<evidence type="ECO:0000313" key="2">
    <source>
        <dbReference type="Proteomes" id="UP000507222"/>
    </source>
</evidence>
<dbReference type="Proteomes" id="UP000507222">
    <property type="component" value="Unassembled WGS sequence"/>
</dbReference>
<dbReference type="EMBL" id="CAEKDK010000005">
    <property type="protein sequence ID" value="CAB4280029.1"/>
    <property type="molecule type" value="Genomic_DNA"/>
</dbReference>
<protein>
    <recommendedName>
        <fullName evidence="3">Late embryogenesis abundant protein LEA-2 subgroup domain-containing protein</fullName>
    </recommendedName>
</protein>
<sequence length="112" mass="12322">MKVKTHKVRLGNIDVLDFNAVPAAPLFDTSFTTQIRVKNTNWGPNEFDAANATSFSNLGNELSSGMLTLSSKTKLTGKVELMFIMKKKKSATMDCTMKFDLSSKATHGLECK</sequence>
<organism evidence="1 2">
    <name type="scientific">Prunus armeniaca</name>
    <name type="common">Apricot</name>
    <name type="synonym">Armeniaca vulgaris</name>
    <dbReference type="NCBI Taxonomy" id="36596"/>
    <lineage>
        <taxon>Eukaryota</taxon>
        <taxon>Viridiplantae</taxon>
        <taxon>Streptophyta</taxon>
        <taxon>Embryophyta</taxon>
        <taxon>Tracheophyta</taxon>
        <taxon>Spermatophyta</taxon>
        <taxon>Magnoliopsida</taxon>
        <taxon>eudicotyledons</taxon>
        <taxon>Gunneridae</taxon>
        <taxon>Pentapetalae</taxon>
        <taxon>rosids</taxon>
        <taxon>fabids</taxon>
        <taxon>Rosales</taxon>
        <taxon>Rosaceae</taxon>
        <taxon>Amygdaloideae</taxon>
        <taxon>Amygdaleae</taxon>
        <taxon>Prunus</taxon>
    </lineage>
</organism>
<name>A0A6J5UTR3_PRUAR</name>
<proteinExistence type="predicted"/>
<accession>A0A6J5UTR3</accession>
<dbReference type="AlphaFoldDB" id="A0A6J5UTR3"/>
<gene>
    <name evidence="1" type="ORF">CURHAP_LOCUS32751</name>
</gene>
<evidence type="ECO:0000313" key="1">
    <source>
        <dbReference type="EMBL" id="CAB4280029.1"/>
    </source>
</evidence>
<reference evidence="1 2" key="1">
    <citation type="submission" date="2020-05" db="EMBL/GenBank/DDBJ databases">
        <authorList>
            <person name="Campoy J."/>
            <person name="Schneeberger K."/>
            <person name="Spophaly S."/>
        </authorList>
    </citation>
    <scope>NUCLEOTIDE SEQUENCE [LARGE SCALE GENOMIC DNA]</scope>
    <source>
        <strain evidence="1">PruArmRojPasFocal</strain>
    </source>
</reference>
<evidence type="ECO:0008006" key="3">
    <source>
        <dbReference type="Google" id="ProtNLM"/>
    </source>
</evidence>